<dbReference type="EMBL" id="QZWG01000008">
    <property type="protein sequence ID" value="RZB97010.1"/>
    <property type="molecule type" value="Genomic_DNA"/>
</dbReference>
<proteinExistence type="predicted"/>
<organism evidence="2 3">
    <name type="scientific">Glycine soja</name>
    <name type="common">Wild soybean</name>
    <dbReference type="NCBI Taxonomy" id="3848"/>
    <lineage>
        <taxon>Eukaryota</taxon>
        <taxon>Viridiplantae</taxon>
        <taxon>Streptophyta</taxon>
        <taxon>Embryophyta</taxon>
        <taxon>Tracheophyta</taxon>
        <taxon>Spermatophyta</taxon>
        <taxon>Magnoliopsida</taxon>
        <taxon>eudicotyledons</taxon>
        <taxon>Gunneridae</taxon>
        <taxon>Pentapetalae</taxon>
        <taxon>rosids</taxon>
        <taxon>fabids</taxon>
        <taxon>Fabales</taxon>
        <taxon>Fabaceae</taxon>
        <taxon>Papilionoideae</taxon>
        <taxon>50 kb inversion clade</taxon>
        <taxon>NPAAA clade</taxon>
        <taxon>indigoferoid/millettioid clade</taxon>
        <taxon>Phaseoleae</taxon>
        <taxon>Glycine</taxon>
        <taxon>Glycine subgen. Soja</taxon>
    </lineage>
</organism>
<evidence type="ECO:0000313" key="2">
    <source>
        <dbReference type="EMBL" id="RZB97010.1"/>
    </source>
</evidence>
<reference evidence="2 3" key="1">
    <citation type="submission" date="2018-09" db="EMBL/GenBank/DDBJ databases">
        <title>A high-quality reference genome of wild soybean provides a powerful tool to mine soybean genomes.</title>
        <authorList>
            <person name="Xie M."/>
            <person name="Chung C.Y.L."/>
            <person name="Li M.-W."/>
            <person name="Wong F.-L."/>
            <person name="Chan T.-F."/>
            <person name="Lam H.-M."/>
        </authorList>
    </citation>
    <scope>NUCLEOTIDE SEQUENCE [LARGE SCALE GENOMIC DNA]</scope>
    <source>
        <strain evidence="3">cv. W05</strain>
        <tissue evidence="2">Hypocotyl of etiolated seedlings</tissue>
    </source>
</reference>
<dbReference type="Proteomes" id="UP000289340">
    <property type="component" value="Chromosome 8"/>
</dbReference>
<evidence type="ECO:0000313" key="3">
    <source>
        <dbReference type="Proteomes" id="UP000289340"/>
    </source>
</evidence>
<accession>A0A445JEX2</accession>
<evidence type="ECO:0000256" key="1">
    <source>
        <dbReference type="SAM" id="Coils"/>
    </source>
</evidence>
<protein>
    <recommendedName>
        <fullName evidence="4">Disease resistance protein</fullName>
    </recommendedName>
</protein>
<evidence type="ECO:0008006" key="4">
    <source>
        <dbReference type="Google" id="ProtNLM"/>
    </source>
</evidence>
<feature type="coiled-coil region" evidence="1">
    <location>
        <begin position="49"/>
        <end position="97"/>
    </location>
</feature>
<dbReference type="AlphaFoldDB" id="A0A445JEX2"/>
<comment type="caution">
    <text evidence="2">The sequence shown here is derived from an EMBL/GenBank/DDBJ whole genome shotgun (WGS) entry which is preliminary data.</text>
</comment>
<name>A0A445JEX2_GLYSO</name>
<keyword evidence="3" id="KW-1185">Reference proteome</keyword>
<sequence length="132" mass="14671">MTILSAIFCCFNKSKVEKSSMEEVRCNGVAMDTIVSVASPIVKREFGYIVSYEENLQRLETMAQRLEDTKASVQHSAAEAERKGEKMEDIVENWVKNANDAVAEANKLIEIDGNAEADVVWGYFPICGQEAS</sequence>
<gene>
    <name evidence="2" type="ORF">D0Y65_020618</name>
</gene>
<keyword evidence="1" id="KW-0175">Coiled coil</keyword>